<dbReference type="Proteomes" id="UP001212152">
    <property type="component" value="Unassembled WGS sequence"/>
</dbReference>
<feature type="transmembrane region" description="Helical" evidence="5">
    <location>
        <begin position="247"/>
        <end position="271"/>
    </location>
</feature>
<evidence type="ECO:0000256" key="3">
    <source>
        <dbReference type="ARBA" id="ARBA00022989"/>
    </source>
</evidence>
<sequence length="304" mass="32520">MSLSEARSTLTELKQRTAEFKSDPRAFSAQVGNELHSQISTALTSSRGAYAYPLTGIVHFAQTPALYKPIAGTLAKGAAASLGITIAMFFLTFLPQMAVLSLFATPFLGIPGAIVLVLIESWLVINVFVKAFLFGPLQDDLFDRVLTSKGHGALVASAPKKGSRVSLAVKRSLDRFSPAAIARYLITFPLTFIPIAGPAVFFIINGRKMGQSFHARYFQLKGWTATQVHDFEEPRKGAYTAFGTVALALQLVPVVGIFFTATSTVGAALWASDLEKGREGENVKVLAPAAPGASLLGAVRQDEL</sequence>
<evidence type="ECO:0000256" key="1">
    <source>
        <dbReference type="ARBA" id="ARBA00004141"/>
    </source>
</evidence>
<dbReference type="InterPro" id="IPR059112">
    <property type="entry name" value="CysZ/EI24"/>
</dbReference>
<dbReference type="InterPro" id="IPR052786">
    <property type="entry name" value="Spore_wall_assembly"/>
</dbReference>
<dbReference type="Pfam" id="PF07264">
    <property type="entry name" value="EI24"/>
    <property type="match status" value="1"/>
</dbReference>
<dbReference type="AlphaFoldDB" id="A0AAD5XNC1"/>
<keyword evidence="2 5" id="KW-0812">Transmembrane</keyword>
<gene>
    <name evidence="6" type="ORF">HDU87_003269</name>
</gene>
<comment type="subcellular location">
    <subcellularLocation>
        <location evidence="1">Membrane</location>
        <topology evidence="1">Multi-pass membrane protein</topology>
    </subcellularLocation>
</comment>
<feature type="transmembrane region" description="Helical" evidence="5">
    <location>
        <begin position="181"/>
        <end position="204"/>
    </location>
</feature>
<evidence type="ECO:0000313" key="7">
    <source>
        <dbReference type="Proteomes" id="UP001212152"/>
    </source>
</evidence>
<proteinExistence type="predicted"/>
<keyword evidence="3 5" id="KW-1133">Transmembrane helix</keyword>
<keyword evidence="7" id="KW-1185">Reference proteome</keyword>
<feature type="transmembrane region" description="Helical" evidence="5">
    <location>
        <begin position="78"/>
        <end position="104"/>
    </location>
</feature>
<evidence type="ECO:0000256" key="4">
    <source>
        <dbReference type="ARBA" id="ARBA00023136"/>
    </source>
</evidence>
<organism evidence="6 7">
    <name type="scientific">Geranomyces variabilis</name>
    <dbReference type="NCBI Taxonomy" id="109894"/>
    <lineage>
        <taxon>Eukaryota</taxon>
        <taxon>Fungi</taxon>
        <taxon>Fungi incertae sedis</taxon>
        <taxon>Chytridiomycota</taxon>
        <taxon>Chytridiomycota incertae sedis</taxon>
        <taxon>Chytridiomycetes</taxon>
        <taxon>Spizellomycetales</taxon>
        <taxon>Powellomycetaceae</taxon>
        <taxon>Geranomyces</taxon>
    </lineage>
</organism>
<reference evidence="6" key="1">
    <citation type="submission" date="2020-05" db="EMBL/GenBank/DDBJ databases">
        <title>Phylogenomic resolution of chytrid fungi.</title>
        <authorList>
            <person name="Stajich J.E."/>
            <person name="Amses K."/>
            <person name="Simmons R."/>
            <person name="Seto K."/>
            <person name="Myers J."/>
            <person name="Bonds A."/>
            <person name="Quandt C.A."/>
            <person name="Barry K."/>
            <person name="Liu P."/>
            <person name="Grigoriev I."/>
            <person name="Longcore J.E."/>
            <person name="James T.Y."/>
        </authorList>
    </citation>
    <scope>NUCLEOTIDE SEQUENCE</scope>
    <source>
        <strain evidence="6">JEL0379</strain>
    </source>
</reference>
<dbReference type="PANTHER" id="PTHR34292">
    <property type="entry name" value="OUTER SPORE WALL PROTEIN LDS1"/>
    <property type="match status" value="1"/>
</dbReference>
<protein>
    <recommendedName>
        <fullName evidence="8">Outer spore wall protein RRT8</fullName>
    </recommendedName>
</protein>
<keyword evidence="4 5" id="KW-0472">Membrane</keyword>
<accession>A0AAD5XNC1</accession>
<dbReference type="EMBL" id="JADGJQ010000023">
    <property type="protein sequence ID" value="KAJ3178999.1"/>
    <property type="molecule type" value="Genomic_DNA"/>
</dbReference>
<evidence type="ECO:0000313" key="6">
    <source>
        <dbReference type="EMBL" id="KAJ3178999.1"/>
    </source>
</evidence>
<feature type="transmembrane region" description="Helical" evidence="5">
    <location>
        <begin position="110"/>
        <end position="129"/>
    </location>
</feature>
<dbReference type="PANTHER" id="PTHR34292:SF2">
    <property type="entry name" value="OUTER SPORE WALL PROTEIN LDS1"/>
    <property type="match status" value="1"/>
</dbReference>
<evidence type="ECO:0008006" key="8">
    <source>
        <dbReference type="Google" id="ProtNLM"/>
    </source>
</evidence>
<name>A0AAD5XNC1_9FUNG</name>
<comment type="caution">
    <text evidence="6">The sequence shown here is derived from an EMBL/GenBank/DDBJ whole genome shotgun (WGS) entry which is preliminary data.</text>
</comment>
<evidence type="ECO:0000256" key="5">
    <source>
        <dbReference type="SAM" id="Phobius"/>
    </source>
</evidence>
<evidence type="ECO:0000256" key="2">
    <source>
        <dbReference type="ARBA" id="ARBA00022692"/>
    </source>
</evidence>